<evidence type="ECO:0000256" key="2">
    <source>
        <dbReference type="ARBA" id="ARBA00022786"/>
    </source>
</evidence>
<evidence type="ECO:0000259" key="4">
    <source>
        <dbReference type="PROSITE" id="PS50127"/>
    </source>
</evidence>
<dbReference type="Pfam" id="PF00179">
    <property type="entry name" value="UQ_con"/>
    <property type="match status" value="1"/>
</dbReference>
<comment type="caution">
    <text evidence="5">The sequence shown here is derived from an EMBL/GenBank/DDBJ whole genome shotgun (WGS) entry which is preliminary data.</text>
</comment>
<feature type="region of interest" description="Disordered" evidence="3">
    <location>
        <begin position="413"/>
        <end position="441"/>
    </location>
</feature>
<dbReference type="Proteomes" id="UP001385951">
    <property type="component" value="Unassembled WGS sequence"/>
</dbReference>
<dbReference type="SUPFAM" id="SSF54495">
    <property type="entry name" value="UBC-like"/>
    <property type="match status" value="1"/>
</dbReference>
<accession>A0AAW0GYP4</accession>
<dbReference type="GO" id="GO:0016740">
    <property type="term" value="F:transferase activity"/>
    <property type="evidence" value="ECO:0007669"/>
    <property type="project" value="UniProtKB-KW"/>
</dbReference>
<feature type="region of interest" description="Disordered" evidence="3">
    <location>
        <begin position="25"/>
        <end position="56"/>
    </location>
</feature>
<evidence type="ECO:0000256" key="3">
    <source>
        <dbReference type="SAM" id="MobiDB-lite"/>
    </source>
</evidence>
<dbReference type="CDD" id="cd23810">
    <property type="entry name" value="UBCc_BIRC6"/>
    <property type="match status" value="1"/>
</dbReference>
<protein>
    <recommendedName>
        <fullName evidence="4">UBC core domain-containing protein</fullName>
    </recommendedName>
</protein>
<keyword evidence="1" id="KW-0808">Transferase</keyword>
<evidence type="ECO:0000256" key="1">
    <source>
        <dbReference type="ARBA" id="ARBA00022679"/>
    </source>
</evidence>
<organism evidence="5 6">
    <name type="scientific">Cerrena zonata</name>
    <dbReference type="NCBI Taxonomy" id="2478898"/>
    <lineage>
        <taxon>Eukaryota</taxon>
        <taxon>Fungi</taxon>
        <taxon>Dikarya</taxon>
        <taxon>Basidiomycota</taxon>
        <taxon>Agaricomycotina</taxon>
        <taxon>Agaricomycetes</taxon>
        <taxon>Polyporales</taxon>
        <taxon>Cerrenaceae</taxon>
        <taxon>Cerrena</taxon>
    </lineage>
</organism>
<dbReference type="InterPro" id="IPR000608">
    <property type="entry name" value="UBC"/>
</dbReference>
<evidence type="ECO:0000313" key="6">
    <source>
        <dbReference type="Proteomes" id="UP001385951"/>
    </source>
</evidence>
<name>A0AAW0GYP4_9APHY</name>
<keyword evidence="6" id="KW-1185">Reference proteome</keyword>
<evidence type="ECO:0000313" key="5">
    <source>
        <dbReference type="EMBL" id="KAK7695095.1"/>
    </source>
</evidence>
<sequence>MKMVIATNDVVFVGSSTPLPVQPVVAKPSSSKLKGKGKAQVSNKPVQEQPPADETLSTHRELFTKSRNCTKCGKIVESPRGLVTYSPQVPPPSLLFLLHATCLSCKTHHCRGCFSVITCPASCKGKGRHNSDDCPMVTCCAEGRAIALFEALGGFDRLCLNERATANARAQEASAKLKESSSRSVGPGGTGYAMDHSVHMGYGRGGRSRASAPQKQGSNKQAMAAHWDELLVRAISTVTMFLPSPYSDSGKDYDILPHQSIASLISLSQLPELLGTLLRNDSVTDWIARIDLYHSMLGLLRRMADCELTMQVLVEPRHEMKSSCGLEEWMWQGSEIIWEKSPEGHPIKIPPLYTHFQKLTKQSETFLAGASHMLEHTNGDSDEDTENMVKATSLCGDIIAARDDIERAMTIMGKDPTNLDPSPEAGAESSSSDRKGKGVDPKIELERRYTKACERLAFKYVLPPDGEIFAPFHYINEVRQSANATRNPKDRLHLIKELATTATSLPPGIWVRPHEIRNDVIKIMIAGPTGTPYAGGLFEFDCFLPVQYPHAPPKMNLCTTGGGSVRFNPNLYNCGKVCLSLLGTWAGRPDEMWSPKSTLLQVLVSIQSMILVELPFFNEPGFGQAKKDDPRSISYNKERMLQTTKWAIVDWLKDEHRDGMWADVIASHFTIRRKEIRKCIEEWSKSEPRIRNWSRNHNTFYLDPYSGAYAPTHNASLVQGEDLLASFDQGIELVRGWNVEEE</sequence>
<dbReference type="AlphaFoldDB" id="A0AAW0GYP4"/>
<gene>
    <name evidence="5" type="ORF">QCA50_002285</name>
</gene>
<feature type="compositionally biased region" description="Low complexity" evidence="3">
    <location>
        <begin position="420"/>
        <end position="430"/>
    </location>
</feature>
<feature type="region of interest" description="Disordered" evidence="3">
    <location>
        <begin position="171"/>
        <end position="190"/>
    </location>
</feature>
<dbReference type="PANTHER" id="PTHR46116:SF39">
    <property type="entry name" value="BACULOVIRAL IAP REPEAT-CONTAINING PROTEIN 6"/>
    <property type="match status" value="1"/>
</dbReference>
<dbReference type="EMBL" id="JASBNA010000002">
    <property type="protein sequence ID" value="KAK7695095.1"/>
    <property type="molecule type" value="Genomic_DNA"/>
</dbReference>
<dbReference type="SMART" id="SM00212">
    <property type="entry name" value="UBCc"/>
    <property type="match status" value="1"/>
</dbReference>
<dbReference type="GO" id="GO:0004869">
    <property type="term" value="F:cysteine-type endopeptidase inhibitor activity"/>
    <property type="evidence" value="ECO:0007669"/>
    <property type="project" value="TreeGrafter"/>
</dbReference>
<reference evidence="5 6" key="1">
    <citation type="submission" date="2022-09" db="EMBL/GenBank/DDBJ databases">
        <authorList>
            <person name="Palmer J.M."/>
        </authorList>
    </citation>
    <scope>NUCLEOTIDE SEQUENCE [LARGE SCALE GENOMIC DNA]</scope>
    <source>
        <strain evidence="5 6">DSM 7382</strain>
    </source>
</reference>
<dbReference type="GO" id="GO:0043066">
    <property type="term" value="P:negative regulation of apoptotic process"/>
    <property type="evidence" value="ECO:0007669"/>
    <property type="project" value="TreeGrafter"/>
</dbReference>
<dbReference type="GO" id="GO:0005634">
    <property type="term" value="C:nucleus"/>
    <property type="evidence" value="ECO:0007669"/>
    <property type="project" value="TreeGrafter"/>
</dbReference>
<dbReference type="InterPro" id="IPR016135">
    <property type="entry name" value="UBQ-conjugating_enzyme/RWD"/>
</dbReference>
<dbReference type="Gene3D" id="3.10.110.10">
    <property type="entry name" value="Ubiquitin Conjugating Enzyme"/>
    <property type="match status" value="1"/>
</dbReference>
<feature type="compositionally biased region" description="Basic and acidic residues" evidence="3">
    <location>
        <begin position="431"/>
        <end position="441"/>
    </location>
</feature>
<dbReference type="PROSITE" id="PS50127">
    <property type="entry name" value="UBC_2"/>
    <property type="match status" value="1"/>
</dbReference>
<dbReference type="PANTHER" id="PTHR46116">
    <property type="entry name" value="(E3-INDEPENDENT) E2 UBIQUITIN-CONJUGATING ENZYME"/>
    <property type="match status" value="1"/>
</dbReference>
<feature type="domain" description="UBC core" evidence="4">
    <location>
        <begin position="489"/>
        <end position="648"/>
    </location>
</feature>
<keyword evidence="2" id="KW-0833">Ubl conjugation pathway</keyword>
<proteinExistence type="predicted"/>